<dbReference type="Proteomes" id="UP000199392">
    <property type="component" value="Unassembled WGS sequence"/>
</dbReference>
<dbReference type="InterPro" id="IPR000182">
    <property type="entry name" value="GNAT_dom"/>
</dbReference>
<keyword evidence="6" id="KW-1185">Reference proteome</keyword>
<reference evidence="6" key="1">
    <citation type="submission" date="2016-10" db="EMBL/GenBank/DDBJ databases">
        <authorList>
            <person name="Varghese N."/>
            <person name="Submissions S."/>
        </authorList>
    </citation>
    <scope>NUCLEOTIDE SEQUENCE [LARGE SCALE GENOMIC DNA]</scope>
    <source>
        <strain evidence="6">DSM 26894</strain>
    </source>
</reference>
<dbReference type="GO" id="GO:0008999">
    <property type="term" value="F:protein-N-terminal-alanine acetyltransferase activity"/>
    <property type="evidence" value="ECO:0007669"/>
    <property type="project" value="TreeGrafter"/>
</dbReference>
<proteinExistence type="inferred from homology"/>
<dbReference type="STRING" id="311180.SAMN04488050_101223"/>
<accession>A0A1I6P072</accession>
<evidence type="ECO:0000256" key="1">
    <source>
        <dbReference type="ARBA" id="ARBA00022679"/>
    </source>
</evidence>
<dbReference type="GO" id="GO:0005737">
    <property type="term" value="C:cytoplasm"/>
    <property type="evidence" value="ECO:0007669"/>
    <property type="project" value="TreeGrafter"/>
</dbReference>
<dbReference type="InterPro" id="IPR016181">
    <property type="entry name" value="Acyl_CoA_acyltransferase"/>
</dbReference>
<evidence type="ECO:0000256" key="2">
    <source>
        <dbReference type="ARBA" id="ARBA00023315"/>
    </source>
</evidence>
<dbReference type="PANTHER" id="PTHR43792">
    <property type="entry name" value="GNAT FAMILY, PUTATIVE (AFU_ORTHOLOGUE AFUA_3G00765)-RELATED-RELATED"/>
    <property type="match status" value="1"/>
</dbReference>
<keyword evidence="2" id="KW-0012">Acyltransferase</keyword>
<evidence type="ECO:0000313" key="5">
    <source>
        <dbReference type="EMBL" id="SFS33616.1"/>
    </source>
</evidence>
<evidence type="ECO:0000313" key="6">
    <source>
        <dbReference type="Proteomes" id="UP000199392"/>
    </source>
</evidence>
<comment type="similarity">
    <text evidence="3">Belongs to the acetyltransferase family. RimJ subfamily.</text>
</comment>
<organism evidence="5 6">
    <name type="scientific">Alloyangia pacifica</name>
    <dbReference type="NCBI Taxonomy" id="311180"/>
    <lineage>
        <taxon>Bacteria</taxon>
        <taxon>Pseudomonadati</taxon>
        <taxon>Pseudomonadota</taxon>
        <taxon>Alphaproteobacteria</taxon>
        <taxon>Rhodobacterales</taxon>
        <taxon>Roseobacteraceae</taxon>
        <taxon>Alloyangia</taxon>
    </lineage>
</organism>
<feature type="domain" description="N-acetyltransferase" evidence="4">
    <location>
        <begin position="7"/>
        <end position="177"/>
    </location>
</feature>
<keyword evidence="1 5" id="KW-0808">Transferase</keyword>
<dbReference type="PROSITE" id="PS51186">
    <property type="entry name" value="GNAT"/>
    <property type="match status" value="1"/>
</dbReference>
<dbReference type="EMBL" id="FOZW01000001">
    <property type="protein sequence ID" value="SFS33616.1"/>
    <property type="molecule type" value="Genomic_DNA"/>
</dbReference>
<gene>
    <name evidence="5" type="ORF">SAMN04488050_101223</name>
</gene>
<dbReference type="SUPFAM" id="SSF55729">
    <property type="entry name" value="Acyl-CoA N-acyltransferases (Nat)"/>
    <property type="match status" value="1"/>
</dbReference>
<name>A0A1I6P072_9RHOB</name>
<sequence>MIETERTLIGPVAESDAAALRAYYLRNAAHLAPWEPRRPEGYHEAAEWQARVQGYVTEAVEGRAYRFVARLRGDSAILAVANFTNVVRGPFLACMLGYSLDGAHEGRGLMHEVLSAVIPWLEEEAGLHRIMANHLPENTRSAALLARLGFEVEGRARDYLQIGGRWRDHVLTARINDTPAP</sequence>
<evidence type="ECO:0000259" key="4">
    <source>
        <dbReference type="PROSITE" id="PS51186"/>
    </source>
</evidence>
<protein>
    <submittedName>
        <fullName evidence="5">Ribosomal-protein-alanine N-acetyltransferase</fullName>
    </submittedName>
</protein>
<dbReference type="OrthoDB" id="9801669at2"/>
<dbReference type="RefSeq" id="WP_092426401.1">
    <property type="nucleotide sequence ID" value="NZ_FNCL01000008.1"/>
</dbReference>
<evidence type="ECO:0000256" key="3">
    <source>
        <dbReference type="ARBA" id="ARBA00038502"/>
    </source>
</evidence>
<dbReference type="Pfam" id="PF13302">
    <property type="entry name" value="Acetyltransf_3"/>
    <property type="match status" value="1"/>
</dbReference>
<dbReference type="PANTHER" id="PTHR43792:SF8">
    <property type="entry name" value="[RIBOSOMAL PROTEIN US5]-ALANINE N-ACETYLTRANSFERASE"/>
    <property type="match status" value="1"/>
</dbReference>
<dbReference type="Gene3D" id="3.40.630.30">
    <property type="match status" value="1"/>
</dbReference>
<dbReference type="AlphaFoldDB" id="A0A1I6P072"/>
<dbReference type="InterPro" id="IPR051531">
    <property type="entry name" value="N-acetyltransferase"/>
</dbReference>